<dbReference type="EMBL" id="CAADIL010000034">
    <property type="protein sequence ID" value="VFR83413.1"/>
    <property type="molecule type" value="Genomic_DNA"/>
</dbReference>
<evidence type="ECO:0000313" key="2">
    <source>
        <dbReference type="EMBL" id="VFR21734.1"/>
    </source>
</evidence>
<evidence type="ECO:0000313" key="4">
    <source>
        <dbReference type="EMBL" id="VFR83413.1"/>
    </source>
</evidence>
<protein>
    <submittedName>
        <fullName evidence="2">Uncharacterized protein</fullName>
    </submittedName>
</protein>
<feature type="region of interest" description="Disordered" evidence="1">
    <location>
        <begin position="1"/>
        <end position="21"/>
    </location>
</feature>
<dbReference type="EMBL" id="CAADIC010000002">
    <property type="protein sequence ID" value="VFR21734.1"/>
    <property type="molecule type" value="Genomic_DNA"/>
</dbReference>
<proteinExistence type="predicted"/>
<dbReference type="EMBL" id="CAADIJ010000020">
    <property type="protein sequence ID" value="VFR75336.1"/>
    <property type="molecule type" value="Genomic_DNA"/>
</dbReference>
<gene>
    <name evidence="2" type="ORF">ANDA3_1774</name>
    <name evidence="4" type="ORF">DAR2_1642</name>
    <name evidence="3" type="ORF">DAR3_1639</name>
</gene>
<evidence type="ECO:0000256" key="1">
    <source>
        <dbReference type="SAM" id="MobiDB-lite"/>
    </source>
</evidence>
<name>A0A484P6Z5_9ZZZZ</name>
<evidence type="ECO:0000313" key="3">
    <source>
        <dbReference type="EMBL" id="VFR75336.1"/>
    </source>
</evidence>
<dbReference type="AlphaFoldDB" id="A0A484P6Z5"/>
<accession>A0A484P6Z5</accession>
<sequence>MKKRQKSNPQFYHPPLSSPDAQNQCAKINLKRLICRSLVTQAKCVPLREPQAHVTGWRHSSVAATFAANPPRLAPAAAS</sequence>
<organism evidence="2">
    <name type="scientific">plant metagenome</name>
    <dbReference type="NCBI Taxonomy" id="1297885"/>
    <lineage>
        <taxon>unclassified sequences</taxon>
        <taxon>metagenomes</taxon>
        <taxon>organismal metagenomes</taxon>
    </lineage>
</organism>
<reference evidence="2" key="1">
    <citation type="submission" date="2019-03" db="EMBL/GenBank/DDBJ databases">
        <authorList>
            <person name="Danneels B."/>
        </authorList>
    </citation>
    <scope>NUCLEOTIDE SEQUENCE</scope>
</reference>